<dbReference type="SUPFAM" id="SSF53800">
    <property type="entry name" value="Chelatase"/>
    <property type="match status" value="1"/>
</dbReference>
<dbReference type="Pfam" id="PF01903">
    <property type="entry name" value="CbiX"/>
    <property type="match status" value="2"/>
</dbReference>
<dbReference type="PANTHER" id="PTHR33542">
    <property type="entry name" value="SIROHYDROCHLORIN FERROCHELATASE, CHLOROPLASTIC"/>
    <property type="match status" value="1"/>
</dbReference>
<dbReference type="EMBL" id="WOWA01000006">
    <property type="protein sequence ID" value="NLV14292.1"/>
    <property type="molecule type" value="Genomic_DNA"/>
</dbReference>
<keyword evidence="3" id="KW-0456">Lyase</keyword>
<keyword evidence="1" id="KW-0169">Cobalamin biosynthesis</keyword>
<protein>
    <submittedName>
        <fullName evidence="5">Ferredoxin</fullName>
    </submittedName>
</protein>
<dbReference type="CDD" id="cd03416">
    <property type="entry name" value="CbiX_SirB_N"/>
    <property type="match status" value="1"/>
</dbReference>
<gene>
    <name evidence="5" type="ORF">GOC77_13550</name>
</gene>
<dbReference type="GO" id="GO:0016829">
    <property type="term" value="F:lyase activity"/>
    <property type="evidence" value="ECO:0007669"/>
    <property type="project" value="UniProtKB-KW"/>
</dbReference>
<dbReference type="Proteomes" id="UP000641625">
    <property type="component" value="Unassembled WGS sequence"/>
</dbReference>
<dbReference type="Gene3D" id="3.40.30.10">
    <property type="entry name" value="Glutaredoxin"/>
    <property type="match status" value="1"/>
</dbReference>
<evidence type="ECO:0000256" key="1">
    <source>
        <dbReference type="ARBA" id="ARBA00022573"/>
    </source>
</evidence>
<accession>A0A847U7N5</accession>
<evidence type="ECO:0000256" key="4">
    <source>
        <dbReference type="ARBA" id="ARBA00023285"/>
    </source>
</evidence>
<dbReference type="Gene3D" id="3.40.50.1400">
    <property type="match status" value="2"/>
</dbReference>
<proteinExistence type="predicted"/>
<dbReference type="CDD" id="cd03414">
    <property type="entry name" value="CbiX_SirB_C"/>
    <property type="match status" value="1"/>
</dbReference>
<evidence type="ECO:0000313" key="6">
    <source>
        <dbReference type="Proteomes" id="UP000641625"/>
    </source>
</evidence>
<dbReference type="AlphaFoldDB" id="A0A847U7N5"/>
<dbReference type="InterPro" id="IPR036249">
    <property type="entry name" value="Thioredoxin-like_sf"/>
</dbReference>
<dbReference type="SUPFAM" id="SSF52833">
    <property type="entry name" value="Thioredoxin-like"/>
    <property type="match status" value="1"/>
</dbReference>
<evidence type="ECO:0000313" key="5">
    <source>
        <dbReference type="EMBL" id="NLV14292.1"/>
    </source>
</evidence>
<comment type="caution">
    <text evidence="5">The sequence shown here is derived from an EMBL/GenBank/DDBJ whole genome shotgun (WGS) entry which is preliminary data.</text>
</comment>
<dbReference type="PANTHER" id="PTHR33542:SF3">
    <property type="entry name" value="SIROHYDROCHLORIN FERROCHELATASE, CHLOROPLASTIC"/>
    <property type="match status" value="1"/>
</dbReference>
<dbReference type="CDD" id="cd02980">
    <property type="entry name" value="TRX_Fd_family"/>
    <property type="match status" value="1"/>
</dbReference>
<name>A0A847U7N5_HALAR</name>
<sequence length="407" mass="44019">MSEAITASETLDDEAVLLVGHGSRREKSNEQVRDLAVELEGRLGIPVDAAFLELAEPAIDEAIAGLARAVSQVSVVHLSLFAASHVKNDVPLAVEQAREAHPELTINNGAHLGVHPALLDLLDDRAAAVEAELGVDREEDEVAAVVCARGSSDPDANADVHKLARLLYEGREFSRVEASFIGVTEPLLDDTLHDIAKTRPDAVVVIPYMLGDGVLTGRIKDGAREFDEEYPYVDAAPGEPLGTDTRLLDVLGDRWQEARTGSVEMSCDTCKYKVELDGYEEDQGGARAMLRALTHQAEHADRENVDDDPHVHDAPEKHVAVCTNQTCAQDGAPAVLERLRQAARDSDQCDARITRSSCLGRCGEGPMVAVYPDGVWYGGVEDEDAAEIVSSHLDRDRIVSELVDQTL</sequence>
<dbReference type="InterPro" id="IPR050963">
    <property type="entry name" value="Sirohydro_Cobaltochel/CbiX"/>
</dbReference>
<organism evidence="5 6">
    <name type="scientific">Haloarcula argentinensis</name>
    <dbReference type="NCBI Taxonomy" id="43776"/>
    <lineage>
        <taxon>Archaea</taxon>
        <taxon>Methanobacteriati</taxon>
        <taxon>Methanobacteriota</taxon>
        <taxon>Stenosarchaea group</taxon>
        <taxon>Halobacteria</taxon>
        <taxon>Halobacteriales</taxon>
        <taxon>Haloarculaceae</taxon>
        <taxon>Haloarcula</taxon>
    </lineage>
</organism>
<dbReference type="GO" id="GO:0009236">
    <property type="term" value="P:cobalamin biosynthetic process"/>
    <property type="evidence" value="ECO:0007669"/>
    <property type="project" value="UniProtKB-KW"/>
</dbReference>
<evidence type="ECO:0000256" key="3">
    <source>
        <dbReference type="ARBA" id="ARBA00023239"/>
    </source>
</evidence>
<keyword evidence="2" id="KW-0479">Metal-binding</keyword>
<dbReference type="Pfam" id="PF01257">
    <property type="entry name" value="2Fe-2S_thioredx"/>
    <property type="match status" value="1"/>
</dbReference>
<reference evidence="5" key="1">
    <citation type="submission" date="2019-12" db="EMBL/GenBank/DDBJ databases">
        <title>Whole genome sequencing of Haloarcula argentinensis strain pws5.</title>
        <authorList>
            <person name="Verma D.K."/>
            <person name="Gopal K."/>
            <person name="Prasad E.S."/>
        </authorList>
    </citation>
    <scope>NUCLEOTIDE SEQUENCE</scope>
    <source>
        <strain evidence="5">Pws5</strain>
    </source>
</reference>
<dbReference type="RefSeq" id="WP_170097715.1">
    <property type="nucleotide sequence ID" value="NZ_WOWA01000006.1"/>
</dbReference>
<dbReference type="InterPro" id="IPR002762">
    <property type="entry name" value="CbiX-like"/>
</dbReference>
<keyword evidence="4" id="KW-0170">Cobalt</keyword>
<dbReference type="GO" id="GO:0046872">
    <property type="term" value="F:metal ion binding"/>
    <property type="evidence" value="ECO:0007669"/>
    <property type="project" value="UniProtKB-KW"/>
</dbReference>
<evidence type="ECO:0000256" key="2">
    <source>
        <dbReference type="ARBA" id="ARBA00022723"/>
    </source>
</evidence>